<dbReference type="OrthoDB" id="465088at2"/>
<sequence>MASLVEEAFQEMQKLPTHLQDELAQQLLEDIQNELKWQESLSNPDIDLGVLQQMAHEALIEDREGKTEDKGFGEE</sequence>
<protein>
    <submittedName>
        <fullName evidence="1">Uncharacterized protein</fullName>
    </submittedName>
</protein>
<proteinExistence type="predicted"/>
<comment type="caution">
    <text evidence="1">The sequence shown here is derived from an EMBL/GenBank/DDBJ whole genome shotgun (WGS) entry which is preliminary data.</text>
</comment>
<dbReference type="Proteomes" id="UP000238762">
    <property type="component" value="Unassembled WGS sequence"/>
</dbReference>
<dbReference type="RefSeq" id="WP_106287490.1">
    <property type="nucleotide sequence ID" value="NZ_CAWNTC010000200.1"/>
</dbReference>
<reference evidence="1 2" key="2">
    <citation type="submission" date="2018-03" db="EMBL/GenBank/DDBJ databases">
        <title>The ancient ancestry and fast evolution of plastids.</title>
        <authorList>
            <person name="Moore K.R."/>
            <person name="Magnabosco C."/>
            <person name="Momper L."/>
            <person name="Gold D.A."/>
            <person name="Bosak T."/>
            <person name="Fournier G.P."/>
        </authorList>
    </citation>
    <scope>NUCLEOTIDE SEQUENCE [LARGE SCALE GENOMIC DNA]</scope>
    <source>
        <strain evidence="1 2">CCAP 1448/3</strain>
    </source>
</reference>
<reference evidence="1 2" key="1">
    <citation type="submission" date="2018-02" db="EMBL/GenBank/DDBJ databases">
        <authorList>
            <person name="Cohen D.B."/>
            <person name="Kent A.D."/>
        </authorList>
    </citation>
    <scope>NUCLEOTIDE SEQUENCE [LARGE SCALE GENOMIC DNA]</scope>
    <source>
        <strain evidence="1 2">CCAP 1448/3</strain>
    </source>
</reference>
<evidence type="ECO:0000313" key="1">
    <source>
        <dbReference type="EMBL" id="PSB04258.1"/>
    </source>
</evidence>
<dbReference type="EMBL" id="PVWJ01000015">
    <property type="protein sequence ID" value="PSB04258.1"/>
    <property type="molecule type" value="Genomic_DNA"/>
</dbReference>
<evidence type="ECO:0000313" key="2">
    <source>
        <dbReference type="Proteomes" id="UP000238762"/>
    </source>
</evidence>
<organism evidence="1 2">
    <name type="scientific">Merismopedia glauca CCAP 1448/3</name>
    <dbReference type="NCBI Taxonomy" id="1296344"/>
    <lineage>
        <taxon>Bacteria</taxon>
        <taxon>Bacillati</taxon>
        <taxon>Cyanobacteriota</taxon>
        <taxon>Cyanophyceae</taxon>
        <taxon>Synechococcales</taxon>
        <taxon>Merismopediaceae</taxon>
        <taxon>Merismopedia</taxon>
    </lineage>
</organism>
<keyword evidence="2" id="KW-1185">Reference proteome</keyword>
<name>A0A2T1C7W9_9CYAN</name>
<accession>A0A2T1C7W9</accession>
<gene>
    <name evidence="1" type="ORF">C7B64_04670</name>
</gene>
<dbReference type="AlphaFoldDB" id="A0A2T1C7W9"/>